<evidence type="ECO:0000256" key="12">
    <source>
        <dbReference type="ARBA" id="ARBA00023192"/>
    </source>
</evidence>
<evidence type="ECO:0000313" key="16">
    <source>
        <dbReference type="Proteomes" id="UP001521209"/>
    </source>
</evidence>
<keyword evidence="10" id="KW-0408">Iron</keyword>
<comment type="cofactor">
    <cofactor evidence="2">
        <name>[4Fe-4S] cluster</name>
        <dbReference type="ChEBI" id="CHEBI:49883"/>
    </cofactor>
</comment>
<evidence type="ECO:0000256" key="6">
    <source>
        <dbReference type="ARBA" id="ARBA00022617"/>
    </source>
</evidence>
<evidence type="ECO:0000256" key="4">
    <source>
        <dbReference type="ARBA" id="ARBA00022485"/>
    </source>
</evidence>
<keyword evidence="11" id="KW-0411">Iron-sulfur</keyword>
<name>A0ABS9E2X4_9PROT</name>
<gene>
    <name evidence="15" type="ORF">L2A60_17070</name>
</gene>
<dbReference type="InterPro" id="IPR006066">
    <property type="entry name" value="NO2/SO3_Rdtase_FeS/sirohaem_BS"/>
</dbReference>
<evidence type="ECO:0000313" key="15">
    <source>
        <dbReference type="EMBL" id="MCF3948385.1"/>
    </source>
</evidence>
<comment type="caution">
    <text evidence="15">The sequence shown here is derived from an EMBL/GenBank/DDBJ whole genome shotgun (WGS) entry which is preliminary data.</text>
</comment>
<dbReference type="InterPro" id="IPR011786">
    <property type="entry name" value="CysI"/>
</dbReference>
<evidence type="ECO:0000259" key="14">
    <source>
        <dbReference type="Pfam" id="PF03460"/>
    </source>
</evidence>
<dbReference type="NCBIfam" id="NF010029">
    <property type="entry name" value="PRK13504.1"/>
    <property type="match status" value="1"/>
</dbReference>
<dbReference type="PRINTS" id="PR00397">
    <property type="entry name" value="SIROHAEM"/>
</dbReference>
<evidence type="ECO:0000256" key="9">
    <source>
        <dbReference type="ARBA" id="ARBA00023002"/>
    </source>
</evidence>
<dbReference type="SUPFAM" id="SSF55124">
    <property type="entry name" value="Nitrite/Sulfite reductase N-terminal domain-like"/>
    <property type="match status" value="2"/>
</dbReference>
<dbReference type="RefSeq" id="WP_235705670.1">
    <property type="nucleotide sequence ID" value="NZ_JAKGBZ010000049.1"/>
</dbReference>
<sequence>MTDTLSRNEDIKARSDFLRGTLAEELGEQAFGGLSEDDGQLVKFHGMYVQDDRDLRPERAKRKLDRAYMFMARLRVPGGVLTPRQYLSMDRLATERGNATLRFTTRQTIQFHGIIKSNVRAATRAMDAALLDTIAACGDVNRNVMAVGNPYLSRAHGEAVEAARRLSAHFLPRTGAWREIFIGDRRVLGGEPEAEPIYGPTYLPRKFKMTVAVPPSNDVDVFAHDLSFIAIVENGGIVGYNVVVGGGMGATHGEPETYPRVGDIIGYCPADQLVAVAEAVLTTQRDFGNRSNRKRARLKYTIDDRGLDWFKTEVNSRLAKPLEPERKFQFTGNGDALGWTRDEEGLNHLTLFVENGRVADRGDWRLKSALVAIASLEGFIDRGAVIMTANQNVIVARATDGEREKIDLILAGHGVIQSQSALRESAMACVALPTCGLALAESERYLPDLITMIDQMLATHGLSEQKITLRMTGCPNGCARPYIAEIGLIGRNPGRYNLHLGGTADGSRLNSLLHENLNEAEILESLDPLFAAYAKNREPGEGFGDFTRRTGII</sequence>
<dbReference type="Proteomes" id="UP001521209">
    <property type="component" value="Unassembled WGS sequence"/>
</dbReference>
<evidence type="ECO:0000256" key="5">
    <source>
        <dbReference type="ARBA" id="ARBA00022605"/>
    </source>
</evidence>
<dbReference type="EMBL" id="JAKGBZ010000049">
    <property type="protein sequence ID" value="MCF3948385.1"/>
    <property type="molecule type" value="Genomic_DNA"/>
</dbReference>
<keyword evidence="12" id="KW-0198">Cysteine biosynthesis</keyword>
<evidence type="ECO:0000256" key="7">
    <source>
        <dbReference type="ARBA" id="ARBA00022723"/>
    </source>
</evidence>
<evidence type="ECO:0000256" key="11">
    <source>
        <dbReference type="ARBA" id="ARBA00023014"/>
    </source>
</evidence>
<evidence type="ECO:0000256" key="8">
    <source>
        <dbReference type="ARBA" id="ARBA00022857"/>
    </source>
</evidence>
<accession>A0ABS9E2X4</accession>
<reference evidence="15 16" key="1">
    <citation type="submission" date="2022-01" db="EMBL/GenBank/DDBJ databases">
        <authorList>
            <person name="Won M."/>
            <person name="Kim S.-J."/>
            <person name="Kwon S.-W."/>
        </authorList>
    </citation>
    <scope>NUCLEOTIDE SEQUENCE [LARGE SCALE GENOMIC DNA]</scope>
    <source>
        <strain evidence="15 16">KCTC 23505</strain>
    </source>
</reference>
<proteinExistence type="inferred from homology"/>
<dbReference type="PROSITE" id="PS00365">
    <property type="entry name" value="NIR_SIR"/>
    <property type="match status" value="1"/>
</dbReference>
<dbReference type="Pfam" id="PF03460">
    <property type="entry name" value="NIR_SIR_ferr"/>
    <property type="match status" value="1"/>
</dbReference>
<dbReference type="SUPFAM" id="SSF56014">
    <property type="entry name" value="Nitrite and sulphite reductase 4Fe-4S domain-like"/>
    <property type="match status" value="2"/>
</dbReference>
<organism evidence="15 16">
    <name type="scientific">Acidiphilium iwatense</name>
    <dbReference type="NCBI Taxonomy" id="768198"/>
    <lineage>
        <taxon>Bacteria</taxon>
        <taxon>Pseudomonadati</taxon>
        <taxon>Pseudomonadota</taxon>
        <taxon>Alphaproteobacteria</taxon>
        <taxon>Acetobacterales</taxon>
        <taxon>Acidocellaceae</taxon>
        <taxon>Acidiphilium</taxon>
    </lineage>
</organism>
<protein>
    <submittedName>
        <fullName evidence="15">NADPH-dependent assimilatory sulfite reductase hemoprotein subunit</fullName>
    </submittedName>
</protein>
<dbReference type="NCBIfam" id="TIGR02041">
    <property type="entry name" value="CysI"/>
    <property type="match status" value="1"/>
</dbReference>
<feature type="domain" description="Nitrite/sulphite reductase 4Fe-4S" evidence="13">
    <location>
        <begin position="167"/>
        <end position="321"/>
    </location>
</feature>
<keyword evidence="8" id="KW-0521">NADP</keyword>
<feature type="domain" description="Nitrite/Sulfite reductase ferredoxin-like" evidence="14">
    <location>
        <begin position="65"/>
        <end position="128"/>
    </location>
</feature>
<dbReference type="PANTHER" id="PTHR11493:SF47">
    <property type="entry name" value="SULFITE REDUCTASE [NADPH] SUBUNIT BETA"/>
    <property type="match status" value="1"/>
</dbReference>
<evidence type="ECO:0000256" key="1">
    <source>
        <dbReference type="ARBA" id="ARBA00001929"/>
    </source>
</evidence>
<dbReference type="Pfam" id="PF01077">
    <property type="entry name" value="NIR_SIR"/>
    <property type="match status" value="1"/>
</dbReference>
<evidence type="ECO:0000256" key="3">
    <source>
        <dbReference type="ARBA" id="ARBA00010429"/>
    </source>
</evidence>
<evidence type="ECO:0000256" key="10">
    <source>
        <dbReference type="ARBA" id="ARBA00023004"/>
    </source>
</evidence>
<dbReference type="InterPro" id="IPR036136">
    <property type="entry name" value="Nit/Sulf_reduc_fer-like_dom_sf"/>
</dbReference>
<evidence type="ECO:0000256" key="2">
    <source>
        <dbReference type="ARBA" id="ARBA00001966"/>
    </source>
</evidence>
<comment type="cofactor">
    <cofactor evidence="1">
        <name>siroheme</name>
        <dbReference type="ChEBI" id="CHEBI:60052"/>
    </cofactor>
</comment>
<keyword evidence="7" id="KW-0479">Metal-binding</keyword>
<dbReference type="InterPro" id="IPR006067">
    <property type="entry name" value="NO2/SO3_Rdtase_4Fe4S_dom"/>
</dbReference>
<keyword evidence="6" id="KW-0349">Heme</keyword>
<comment type="similarity">
    <text evidence="3">Belongs to the nitrite and sulfite reductase 4Fe-4S domain family.</text>
</comment>
<dbReference type="InterPro" id="IPR045854">
    <property type="entry name" value="NO2/SO3_Rdtase_4Fe4S_sf"/>
</dbReference>
<keyword evidence="16" id="KW-1185">Reference proteome</keyword>
<keyword evidence="5" id="KW-0028">Amino-acid biosynthesis</keyword>
<dbReference type="InterPro" id="IPR045169">
    <property type="entry name" value="NO2/SO3_Rdtase_4Fe4S_prot"/>
</dbReference>
<keyword evidence="9" id="KW-0560">Oxidoreductase</keyword>
<keyword evidence="4" id="KW-0004">4Fe-4S</keyword>
<dbReference type="Gene3D" id="3.30.413.10">
    <property type="entry name" value="Sulfite Reductase Hemoprotein, domain 1"/>
    <property type="match status" value="2"/>
</dbReference>
<dbReference type="PANTHER" id="PTHR11493">
    <property type="entry name" value="SULFITE REDUCTASE [NADPH] SUBUNIT BETA-RELATED"/>
    <property type="match status" value="1"/>
</dbReference>
<dbReference type="InterPro" id="IPR005117">
    <property type="entry name" value="NiRdtase/SiRdtase_haem-b_fer"/>
</dbReference>
<evidence type="ECO:0000259" key="13">
    <source>
        <dbReference type="Pfam" id="PF01077"/>
    </source>
</evidence>